<protein>
    <submittedName>
        <fullName evidence="5">Elongation factor P--(R)-beta-lysine ligase</fullName>
    </submittedName>
</protein>
<organism evidence="5 6">
    <name type="scientific">Kistimonas scapharcae</name>
    <dbReference type="NCBI Taxonomy" id="1036133"/>
    <lineage>
        <taxon>Bacteria</taxon>
        <taxon>Pseudomonadati</taxon>
        <taxon>Pseudomonadota</taxon>
        <taxon>Gammaproteobacteria</taxon>
        <taxon>Oceanospirillales</taxon>
        <taxon>Endozoicomonadaceae</taxon>
        <taxon>Kistimonas</taxon>
    </lineage>
</organism>
<dbReference type="Pfam" id="PF00152">
    <property type="entry name" value="tRNA-synt_2"/>
    <property type="match status" value="1"/>
</dbReference>
<keyword evidence="5" id="KW-0648">Protein biosynthesis</keyword>
<dbReference type="NCBIfam" id="TIGR00462">
    <property type="entry name" value="genX"/>
    <property type="match status" value="1"/>
</dbReference>
<evidence type="ECO:0000256" key="1">
    <source>
        <dbReference type="ARBA" id="ARBA00022598"/>
    </source>
</evidence>
<dbReference type="Proteomes" id="UP001500604">
    <property type="component" value="Unassembled WGS sequence"/>
</dbReference>
<evidence type="ECO:0000256" key="2">
    <source>
        <dbReference type="ARBA" id="ARBA00022741"/>
    </source>
</evidence>
<dbReference type="PANTHER" id="PTHR42918:SF6">
    <property type="entry name" value="ELONGATION FACTOR P--(R)-BETA-LYSINE LIGASE"/>
    <property type="match status" value="1"/>
</dbReference>
<keyword evidence="2" id="KW-0547">Nucleotide-binding</keyword>
<dbReference type="NCBIfam" id="NF006828">
    <property type="entry name" value="PRK09350.1"/>
    <property type="match status" value="1"/>
</dbReference>
<evidence type="ECO:0000313" key="5">
    <source>
        <dbReference type="EMBL" id="GAA4649846.1"/>
    </source>
</evidence>
<dbReference type="RefSeq" id="WP_345195857.1">
    <property type="nucleotide sequence ID" value="NZ_BAABFL010000322.1"/>
</dbReference>
<dbReference type="PANTHER" id="PTHR42918">
    <property type="entry name" value="LYSYL-TRNA SYNTHETASE"/>
    <property type="match status" value="1"/>
</dbReference>
<sequence>MAVEHDDWKPSASFSELRRRGELLRGIREYFHAEQVLEVETPMLSCAATVDPHIDSFSAEFCPVGTTVRQTVYLHTSPEFPMKRLLSAGSEDIYYLGRVFRNGEAGGRHNPEFTMLEWYRLGIDHHTLMDDVSSLLSSVTPFREVGRYSYQQLFEQHFGINPHTASDQALEKLVHEKVDASLQGLARNDWLDLLFSAVIEPELGGYENDQLEGVYVYDFPASMSALSRIMTDKSGQQVSARFELFINGVELANGYHELADGEEQDARFRNDQEARKSLGRPVYPYDQRMVDALKGGFPDCAGVAMGIDRLHMLMAQTRQIADVLAFDFHRA</sequence>
<gene>
    <name evidence="5" type="primary">epmA</name>
    <name evidence="5" type="ORF">GCM10023116_21270</name>
</gene>
<proteinExistence type="predicted"/>
<evidence type="ECO:0000256" key="3">
    <source>
        <dbReference type="ARBA" id="ARBA00022840"/>
    </source>
</evidence>
<keyword evidence="6" id="KW-1185">Reference proteome</keyword>
<feature type="domain" description="Aminoacyl-transfer RNA synthetases class-II family profile" evidence="4">
    <location>
        <begin position="22"/>
        <end position="331"/>
    </location>
</feature>
<dbReference type="InterPro" id="IPR045864">
    <property type="entry name" value="aa-tRNA-synth_II/BPL/LPL"/>
</dbReference>
<dbReference type="GO" id="GO:0016874">
    <property type="term" value="F:ligase activity"/>
    <property type="evidence" value="ECO:0007669"/>
    <property type="project" value="UniProtKB-KW"/>
</dbReference>
<dbReference type="GO" id="GO:0003746">
    <property type="term" value="F:translation elongation factor activity"/>
    <property type="evidence" value="ECO:0007669"/>
    <property type="project" value="UniProtKB-KW"/>
</dbReference>
<evidence type="ECO:0000259" key="4">
    <source>
        <dbReference type="PROSITE" id="PS50862"/>
    </source>
</evidence>
<dbReference type="PROSITE" id="PS50862">
    <property type="entry name" value="AA_TRNA_LIGASE_II"/>
    <property type="match status" value="1"/>
</dbReference>
<dbReference type="InterPro" id="IPR004364">
    <property type="entry name" value="Aa-tRNA-synt_II"/>
</dbReference>
<dbReference type="InterPro" id="IPR018149">
    <property type="entry name" value="Lys-tRNA-synth_II_C"/>
</dbReference>
<dbReference type="EMBL" id="BAABFL010000322">
    <property type="protein sequence ID" value="GAA4649846.1"/>
    <property type="molecule type" value="Genomic_DNA"/>
</dbReference>
<keyword evidence="1 5" id="KW-0436">Ligase</keyword>
<reference evidence="6" key="1">
    <citation type="journal article" date="2019" name="Int. J. Syst. Evol. Microbiol.">
        <title>The Global Catalogue of Microorganisms (GCM) 10K type strain sequencing project: providing services to taxonomists for standard genome sequencing and annotation.</title>
        <authorList>
            <consortium name="The Broad Institute Genomics Platform"/>
            <consortium name="The Broad Institute Genome Sequencing Center for Infectious Disease"/>
            <person name="Wu L."/>
            <person name="Ma J."/>
        </authorList>
    </citation>
    <scope>NUCLEOTIDE SEQUENCE [LARGE SCALE GENOMIC DNA]</scope>
    <source>
        <strain evidence="6">JCM 17805</strain>
    </source>
</reference>
<keyword evidence="5" id="KW-0251">Elongation factor</keyword>
<evidence type="ECO:0000313" key="6">
    <source>
        <dbReference type="Proteomes" id="UP001500604"/>
    </source>
</evidence>
<accession>A0ABP8V237</accession>
<name>A0ABP8V237_9GAMM</name>
<keyword evidence="3" id="KW-0067">ATP-binding</keyword>
<dbReference type="InterPro" id="IPR004525">
    <property type="entry name" value="EpmA"/>
</dbReference>
<comment type="caution">
    <text evidence="5">The sequence shown here is derived from an EMBL/GenBank/DDBJ whole genome shotgun (WGS) entry which is preliminary data.</text>
</comment>
<dbReference type="Gene3D" id="3.30.930.10">
    <property type="entry name" value="Bira Bifunctional Protein, Domain 2"/>
    <property type="match status" value="1"/>
</dbReference>
<dbReference type="SUPFAM" id="SSF55681">
    <property type="entry name" value="Class II aaRS and biotin synthetases"/>
    <property type="match status" value="1"/>
</dbReference>
<dbReference type="PRINTS" id="PR00982">
    <property type="entry name" value="TRNASYNTHLYS"/>
</dbReference>
<dbReference type="InterPro" id="IPR006195">
    <property type="entry name" value="aa-tRNA-synth_II"/>
</dbReference>